<evidence type="ECO:0000313" key="9">
    <source>
        <dbReference type="Proteomes" id="UP000014200"/>
    </source>
</evidence>
<protein>
    <recommendedName>
        <fullName evidence="10">RagB/SusD family nutrient uptake outer membrane protein</fullName>
    </recommendedName>
</protein>
<evidence type="ECO:0000256" key="2">
    <source>
        <dbReference type="ARBA" id="ARBA00006275"/>
    </source>
</evidence>
<feature type="domain" description="SusD-like N-terminal" evidence="7">
    <location>
        <begin position="110"/>
        <end position="169"/>
    </location>
</feature>
<evidence type="ECO:0000256" key="5">
    <source>
        <dbReference type="ARBA" id="ARBA00023237"/>
    </source>
</evidence>
<keyword evidence="5" id="KW-0998">Cell outer membrane</keyword>
<feature type="domain" description="RagB/SusD" evidence="6">
    <location>
        <begin position="292"/>
        <end position="608"/>
    </location>
</feature>
<sequence length="611" mass="70961">MKKILYLLIVVNLFIGCNDNFLEKYPKEVQTEVTAFKTYANFKTYAWGLYGGLNNPNILRKPGTQTDDSFYWGDVLAGYLSKKKSGYQNMYSFQLATVPASGGGFDFAYVRRVNLMLDNIDGSIMSQEEKDHWRSVGYFFRAYYYYELVARFGNVPWIEHVVKETDDDIIYAEQTPRTIVVQKMLENLQFAEQHIKPNGDGINTINIHTVRALISRLCLFEGTWRKYHNIEDAEKYLKCCAEISEKLMSSFPKLHPYYDEMFTSEDLSTVDGVILYKEYKADVLTNNIGYYERCGTNGNQMNKYTVSLFLCMDGKPISASPLYAGDKTMYDEMRNRDPRLLLNVTPPYRVNTDGTPTGNPKDAEYIEKMKVLSREGHKRLPLYNWSGSILEMSPNMEPKSVRAYMVSRSGYYMYKNYNTWDQNSNAQALNTADKPLFKIEEILLNYAEAKYELGEFDQSVADMTINKLRSRQNVQVGKMIVSEINDNFDVARDPLVPAVLWEIRRERIVELMGEGFGFYDIRRWKRAEWFLNRESKGIYIRKSDFNMANKEIMDPITGLPNKELTEGYIYLAPNPVDLGKGWLEKYYLYPIPANQLLLNPNLEQSSGWERF</sequence>
<dbReference type="InterPro" id="IPR033985">
    <property type="entry name" value="SusD-like_N"/>
</dbReference>
<dbReference type="EMBL" id="ASSP01000021">
    <property type="protein sequence ID" value="EOS09940.1"/>
    <property type="molecule type" value="Genomic_DNA"/>
</dbReference>
<keyword evidence="4" id="KW-0472">Membrane</keyword>
<dbReference type="RefSeq" id="WP_016277775.1">
    <property type="nucleotide sequence ID" value="NZ_JABVZU010000002.1"/>
</dbReference>
<name>R9I960_9BACT</name>
<keyword evidence="9" id="KW-1185">Reference proteome</keyword>
<comment type="similarity">
    <text evidence="2">Belongs to the SusD family.</text>
</comment>
<dbReference type="PATRIC" id="fig|1235788.3.peg.3581"/>
<evidence type="ECO:0008006" key="10">
    <source>
        <dbReference type="Google" id="ProtNLM"/>
    </source>
</evidence>
<dbReference type="OrthoDB" id="1031584at2"/>
<reference evidence="8 9" key="1">
    <citation type="submission" date="2013-04" db="EMBL/GenBank/DDBJ databases">
        <title>The Genome Sequence of Bacteroides massiliensis dnLKV3.</title>
        <authorList>
            <consortium name="The Broad Institute Genomics Platform"/>
            <consortium name="The Broad Institute Genome Sequencing Center for Infectious Disease"/>
            <person name="Earl A."/>
            <person name="Xavier R."/>
            <person name="Kuhn K."/>
            <person name="Stappenbeck T."/>
            <person name="Walker B."/>
            <person name="Young S."/>
            <person name="Zeng Q."/>
            <person name="Gargeya S."/>
            <person name="Fitzgerald M."/>
            <person name="Haas B."/>
            <person name="Abouelleil A."/>
            <person name="Allen A.W."/>
            <person name="Alvarado L."/>
            <person name="Arachchi H.M."/>
            <person name="Berlin A.M."/>
            <person name="Chapman S.B."/>
            <person name="Gainer-Dewar J."/>
            <person name="Goldberg J."/>
            <person name="Griggs A."/>
            <person name="Gujja S."/>
            <person name="Hansen M."/>
            <person name="Howarth C."/>
            <person name="Imamovic A."/>
            <person name="Ireland A."/>
            <person name="Larimer J."/>
            <person name="McCowan C."/>
            <person name="Murphy C."/>
            <person name="Pearson M."/>
            <person name="Poon T.W."/>
            <person name="Priest M."/>
            <person name="Roberts A."/>
            <person name="Saif S."/>
            <person name="Shea T."/>
            <person name="Sisk P."/>
            <person name="Sykes S."/>
            <person name="Wortman J."/>
            <person name="Nusbaum C."/>
            <person name="Birren B."/>
        </authorList>
    </citation>
    <scope>NUCLEOTIDE SEQUENCE [LARGE SCALE GENOMIC DNA]</scope>
    <source>
        <strain evidence="9">dnLKV3</strain>
    </source>
</reference>
<evidence type="ECO:0000256" key="4">
    <source>
        <dbReference type="ARBA" id="ARBA00023136"/>
    </source>
</evidence>
<organism evidence="8 9">
    <name type="scientific">Phocaeicola sartorii</name>
    <dbReference type="NCBI Taxonomy" id="671267"/>
    <lineage>
        <taxon>Bacteria</taxon>
        <taxon>Pseudomonadati</taxon>
        <taxon>Bacteroidota</taxon>
        <taxon>Bacteroidia</taxon>
        <taxon>Bacteroidales</taxon>
        <taxon>Bacteroidaceae</taxon>
        <taxon>Phocaeicola</taxon>
    </lineage>
</organism>
<comment type="subcellular location">
    <subcellularLocation>
        <location evidence="1">Cell outer membrane</location>
    </subcellularLocation>
</comment>
<evidence type="ECO:0000256" key="3">
    <source>
        <dbReference type="ARBA" id="ARBA00022729"/>
    </source>
</evidence>
<dbReference type="AlphaFoldDB" id="R9I960"/>
<gene>
    <name evidence="8" type="ORF">C802_03493</name>
</gene>
<dbReference type="HOGENOM" id="CLU_015553_0_1_10"/>
<dbReference type="Proteomes" id="UP000014200">
    <property type="component" value="Unassembled WGS sequence"/>
</dbReference>
<dbReference type="Pfam" id="PF14322">
    <property type="entry name" value="SusD-like_3"/>
    <property type="match status" value="1"/>
</dbReference>
<dbReference type="PROSITE" id="PS51257">
    <property type="entry name" value="PROKAR_LIPOPROTEIN"/>
    <property type="match status" value="1"/>
</dbReference>
<dbReference type="InterPro" id="IPR012944">
    <property type="entry name" value="SusD_RagB_dom"/>
</dbReference>
<accession>R9I960</accession>
<dbReference type="GeneID" id="82152400"/>
<evidence type="ECO:0000259" key="7">
    <source>
        <dbReference type="Pfam" id="PF14322"/>
    </source>
</evidence>
<dbReference type="Pfam" id="PF07980">
    <property type="entry name" value="SusD_RagB"/>
    <property type="match status" value="1"/>
</dbReference>
<evidence type="ECO:0000259" key="6">
    <source>
        <dbReference type="Pfam" id="PF07980"/>
    </source>
</evidence>
<dbReference type="STRING" id="1235788.C802_03493"/>
<dbReference type="Gene3D" id="1.25.40.390">
    <property type="match status" value="1"/>
</dbReference>
<comment type="caution">
    <text evidence="8">The sequence shown here is derived from an EMBL/GenBank/DDBJ whole genome shotgun (WGS) entry which is preliminary data.</text>
</comment>
<evidence type="ECO:0000313" key="8">
    <source>
        <dbReference type="EMBL" id="EOS09940.1"/>
    </source>
</evidence>
<dbReference type="InterPro" id="IPR011990">
    <property type="entry name" value="TPR-like_helical_dom_sf"/>
</dbReference>
<proteinExistence type="inferred from homology"/>
<evidence type="ECO:0000256" key="1">
    <source>
        <dbReference type="ARBA" id="ARBA00004442"/>
    </source>
</evidence>
<dbReference type="SUPFAM" id="SSF48452">
    <property type="entry name" value="TPR-like"/>
    <property type="match status" value="1"/>
</dbReference>
<dbReference type="GO" id="GO:0009279">
    <property type="term" value="C:cell outer membrane"/>
    <property type="evidence" value="ECO:0007669"/>
    <property type="project" value="UniProtKB-SubCell"/>
</dbReference>
<keyword evidence="3" id="KW-0732">Signal</keyword>